<evidence type="ECO:0000313" key="3">
    <source>
        <dbReference type="EMBL" id="VDP43976.1"/>
    </source>
</evidence>
<accession>A0A183J7R7</accession>
<dbReference type="OrthoDB" id="29523at2759"/>
<reference evidence="3 4" key="2">
    <citation type="submission" date="2018-11" db="EMBL/GenBank/DDBJ databases">
        <authorList>
            <consortium name="Pathogen Informatics"/>
        </authorList>
    </citation>
    <scope>NUCLEOTIDE SEQUENCE [LARGE SCALE GENOMIC DNA]</scope>
</reference>
<proteinExistence type="predicted"/>
<dbReference type="PROSITE" id="PS50174">
    <property type="entry name" value="G_PATCH"/>
    <property type="match status" value="1"/>
</dbReference>
<dbReference type="GO" id="GO:0005730">
    <property type="term" value="C:nucleolus"/>
    <property type="evidence" value="ECO:0007669"/>
    <property type="project" value="TreeGrafter"/>
</dbReference>
<dbReference type="SMART" id="SM00443">
    <property type="entry name" value="G_patch"/>
    <property type="match status" value="1"/>
</dbReference>
<dbReference type="Pfam" id="PF01585">
    <property type="entry name" value="G-patch"/>
    <property type="match status" value="1"/>
</dbReference>
<evidence type="ECO:0000259" key="2">
    <source>
        <dbReference type="PROSITE" id="PS50174"/>
    </source>
</evidence>
<organism evidence="5">
    <name type="scientific">Soboliphyme baturini</name>
    <dbReference type="NCBI Taxonomy" id="241478"/>
    <lineage>
        <taxon>Eukaryota</taxon>
        <taxon>Metazoa</taxon>
        <taxon>Ecdysozoa</taxon>
        <taxon>Nematoda</taxon>
        <taxon>Enoplea</taxon>
        <taxon>Dorylaimia</taxon>
        <taxon>Dioctophymatida</taxon>
        <taxon>Dioctophymatoidea</taxon>
        <taxon>Soboliphymatidae</taxon>
        <taxon>Soboliphyme</taxon>
    </lineage>
</organism>
<dbReference type="GO" id="GO:0003676">
    <property type="term" value="F:nucleic acid binding"/>
    <property type="evidence" value="ECO:0007669"/>
    <property type="project" value="InterPro"/>
</dbReference>
<evidence type="ECO:0000256" key="1">
    <source>
        <dbReference type="ARBA" id="ARBA00040365"/>
    </source>
</evidence>
<evidence type="ECO:0000313" key="5">
    <source>
        <dbReference type="WBParaSite" id="SBAD_0001231201-mRNA-1"/>
    </source>
</evidence>
<name>A0A183J7R7_9BILA</name>
<dbReference type="PANTHER" id="PTHR23149">
    <property type="entry name" value="G PATCH DOMAIN CONTAINING PROTEIN"/>
    <property type="match status" value="1"/>
</dbReference>
<dbReference type="EMBL" id="UZAM01016608">
    <property type="protein sequence ID" value="VDP43976.1"/>
    <property type="molecule type" value="Genomic_DNA"/>
</dbReference>
<reference evidence="5" key="1">
    <citation type="submission" date="2016-06" db="UniProtKB">
        <authorList>
            <consortium name="WormBaseParasite"/>
        </authorList>
    </citation>
    <scope>IDENTIFICATION</scope>
</reference>
<dbReference type="InterPro" id="IPR000467">
    <property type="entry name" value="G_patch_dom"/>
</dbReference>
<keyword evidence="4" id="KW-1185">Reference proteome</keyword>
<dbReference type="Proteomes" id="UP000270296">
    <property type="component" value="Unassembled WGS sequence"/>
</dbReference>
<dbReference type="PANTHER" id="PTHR23149:SF9">
    <property type="entry name" value="G PATCH DOMAIN-CONTAINING PROTEIN 4"/>
    <property type="match status" value="1"/>
</dbReference>
<dbReference type="InterPro" id="IPR050656">
    <property type="entry name" value="PINX1"/>
</dbReference>
<gene>
    <name evidence="3" type="ORF">SBAD_LOCUS11915</name>
</gene>
<dbReference type="WBParaSite" id="SBAD_0001231201-mRNA-1">
    <property type="protein sequence ID" value="SBAD_0001231201-mRNA-1"/>
    <property type="gene ID" value="SBAD_0001231201"/>
</dbReference>
<sequence>MSVDQIPWSEDTSNIGRKLMEKMGWKNGRGLGNKEQGIVNNISLVSNKQKKGIGFEGEVQFQDNFDSVLSSLQDNAVDQSVAEDPLAERVSSRQVVSRLSKARKK</sequence>
<dbReference type="AlphaFoldDB" id="A0A183J7R7"/>
<feature type="domain" description="G-patch" evidence="2">
    <location>
        <begin position="12"/>
        <end position="58"/>
    </location>
</feature>
<protein>
    <recommendedName>
        <fullName evidence="1">G patch domain-containing protein 4</fullName>
    </recommendedName>
</protein>
<evidence type="ECO:0000313" key="4">
    <source>
        <dbReference type="Proteomes" id="UP000270296"/>
    </source>
</evidence>